<name>A0AAN8BBH7_9TELE</name>
<comment type="caution">
    <text evidence="2">The sequence shown here is derived from an EMBL/GenBank/DDBJ whole genome shotgun (WGS) entry which is preliminary data.</text>
</comment>
<feature type="compositionally biased region" description="Polar residues" evidence="1">
    <location>
        <begin position="45"/>
        <end position="54"/>
    </location>
</feature>
<keyword evidence="3" id="KW-1185">Reference proteome</keyword>
<evidence type="ECO:0000256" key="1">
    <source>
        <dbReference type="SAM" id="MobiDB-lite"/>
    </source>
</evidence>
<gene>
    <name evidence="2" type="ORF">CesoFtcFv8_020792</name>
</gene>
<dbReference type="AlphaFoldDB" id="A0AAN8BBH7"/>
<proteinExistence type="predicted"/>
<feature type="compositionally biased region" description="Polar residues" evidence="1">
    <location>
        <begin position="1"/>
        <end position="26"/>
    </location>
</feature>
<evidence type="ECO:0000313" key="3">
    <source>
        <dbReference type="Proteomes" id="UP001335648"/>
    </source>
</evidence>
<reference evidence="2 3" key="1">
    <citation type="journal article" date="2023" name="Mol. Biol. Evol.">
        <title>Genomics of Secondarily Temperate Adaptation in the Only Non-Antarctic Icefish.</title>
        <authorList>
            <person name="Rivera-Colon A.G."/>
            <person name="Rayamajhi N."/>
            <person name="Minhas B.F."/>
            <person name="Madrigal G."/>
            <person name="Bilyk K.T."/>
            <person name="Yoon V."/>
            <person name="Hune M."/>
            <person name="Gregory S."/>
            <person name="Cheng C.H.C."/>
            <person name="Catchen J.M."/>
        </authorList>
    </citation>
    <scope>NUCLEOTIDE SEQUENCE [LARGE SCALE GENOMIC DNA]</scope>
    <source>
        <strain evidence="2">JC2023a</strain>
    </source>
</reference>
<dbReference type="Proteomes" id="UP001335648">
    <property type="component" value="Unassembled WGS sequence"/>
</dbReference>
<evidence type="ECO:0000313" key="2">
    <source>
        <dbReference type="EMBL" id="KAK5882178.1"/>
    </source>
</evidence>
<dbReference type="EMBL" id="JAULUE010002062">
    <property type="protein sequence ID" value="KAK5882178.1"/>
    <property type="molecule type" value="Genomic_DNA"/>
</dbReference>
<organism evidence="2 3">
    <name type="scientific">Champsocephalus esox</name>
    <name type="common">pike icefish</name>
    <dbReference type="NCBI Taxonomy" id="159716"/>
    <lineage>
        <taxon>Eukaryota</taxon>
        <taxon>Metazoa</taxon>
        <taxon>Chordata</taxon>
        <taxon>Craniata</taxon>
        <taxon>Vertebrata</taxon>
        <taxon>Euteleostomi</taxon>
        <taxon>Actinopterygii</taxon>
        <taxon>Neopterygii</taxon>
        <taxon>Teleostei</taxon>
        <taxon>Neoteleostei</taxon>
        <taxon>Acanthomorphata</taxon>
        <taxon>Eupercaria</taxon>
        <taxon>Perciformes</taxon>
        <taxon>Notothenioidei</taxon>
        <taxon>Channichthyidae</taxon>
        <taxon>Champsocephalus</taxon>
    </lineage>
</organism>
<protein>
    <submittedName>
        <fullName evidence="2">Uncharacterized protein</fullName>
    </submittedName>
</protein>
<accession>A0AAN8BBH7</accession>
<feature type="region of interest" description="Disordered" evidence="1">
    <location>
        <begin position="1"/>
        <end position="79"/>
    </location>
</feature>
<sequence length="79" mass="8786">MAQTSRTGDITSELSTPQWKPQTKARSTQHARNAHTLIPHHLQRGPTTLQQPGTSPAERGEKVLNAEPWLHLIQNAETT</sequence>